<dbReference type="EMBL" id="LSSL01006052">
    <property type="protein sequence ID" value="OLY78568.1"/>
    <property type="molecule type" value="Genomic_DNA"/>
</dbReference>
<name>A0A1R0GNW7_9FUNG</name>
<dbReference type="Proteomes" id="UP000187455">
    <property type="component" value="Unassembled WGS sequence"/>
</dbReference>
<keyword evidence="3" id="KW-1185">Reference proteome</keyword>
<proteinExistence type="predicted"/>
<sequence length="207" mass="22353">MKFSILTGLVAVSTVFASQIGEVLNAPLEHENQVAGGQWQDGSDLNQHAMLQEEGWIGEFGAEDCDNIGGFKCLKPIPKSVATISDGNLKSFCVGGSTKPDYKIFKGVLCAFSTLKLDRHQPKNGVRACTKSKTGQKWCGTCFAHKDTSLPQSSIGLWNKLTKPQQASVCLDTIIYNSVSGFGANQCVNTWADSIYGRIGVHSYISN</sequence>
<accession>A0A1R0GNW7</accession>
<evidence type="ECO:0000313" key="3">
    <source>
        <dbReference type="Proteomes" id="UP000187455"/>
    </source>
</evidence>
<gene>
    <name evidence="2" type="ORF">AYI68_g7383</name>
</gene>
<feature type="chain" id="PRO_5013294358" description="Secreted protein" evidence="1">
    <location>
        <begin position="18"/>
        <end position="207"/>
    </location>
</feature>
<feature type="signal peptide" evidence="1">
    <location>
        <begin position="1"/>
        <end position="17"/>
    </location>
</feature>
<reference evidence="2 3" key="1">
    <citation type="journal article" date="2016" name="Mol. Biol. Evol.">
        <title>Genome-Wide Survey of Gut Fungi (Harpellales) Reveals the First Horizontally Transferred Ubiquitin Gene from a Mosquito Host.</title>
        <authorList>
            <person name="Wang Y."/>
            <person name="White M.M."/>
            <person name="Kvist S."/>
            <person name="Moncalvo J.M."/>
        </authorList>
    </citation>
    <scope>NUCLEOTIDE SEQUENCE [LARGE SCALE GENOMIC DNA]</scope>
    <source>
        <strain evidence="2 3">ALG-7-W6</strain>
    </source>
</reference>
<dbReference type="AlphaFoldDB" id="A0A1R0GNW7"/>
<organism evidence="2 3">
    <name type="scientific">Smittium mucronatum</name>
    <dbReference type="NCBI Taxonomy" id="133383"/>
    <lineage>
        <taxon>Eukaryota</taxon>
        <taxon>Fungi</taxon>
        <taxon>Fungi incertae sedis</taxon>
        <taxon>Zoopagomycota</taxon>
        <taxon>Kickxellomycotina</taxon>
        <taxon>Harpellomycetes</taxon>
        <taxon>Harpellales</taxon>
        <taxon>Legeriomycetaceae</taxon>
        <taxon>Smittium</taxon>
    </lineage>
</organism>
<evidence type="ECO:0000313" key="2">
    <source>
        <dbReference type="EMBL" id="OLY78568.1"/>
    </source>
</evidence>
<evidence type="ECO:0000256" key="1">
    <source>
        <dbReference type="SAM" id="SignalP"/>
    </source>
</evidence>
<comment type="caution">
    <text evidence="2">The sequence shown here is derived from an EMBL/GenBank/DDBJ whole genome shotgun (WGS) entry which is preliminary data.</text>
</comment>
<evidence type="ECO:0008006" key="4">
    <source>
        <dbReference type="Google" id="ProtNLM"/>
    </source>
</evidence>
<keyword evidence="1" id="KW-0732">Signal</keyword>
<protein>
    <recommendedName>
        <fullName evidence="4">Secreted protein</fullName>
    </recommendedName>
</protein>